<sequence length="337" mass="37066">MNSATQLTYLAIGLAVFGQQLCLPLPSMLLLMTAGALAGRGGGHLTIPLVLLTSVVACVAADSVWFWLGRRWGSSVIRLICSLTSNPQGSRERSRQIFDRWGLRLLLVAKFVPVLDGVSPPLAGAQGATVLGFLAYDSVGSLLWSAAYVLAGFLFSSQLDRVIRLLDRFGTGLIVLVAVPMLLWTAWRLFMIVTMIRHLRLHRISPAMLQRKIDDGERIGVVDLLRYEAMDQELEGIPGSVRTDPDQLRKAHHVVVPEGVSMVLYCSSKNEFTSARVAAAMKKLGVSNVWILEGGLDAWVAEGRPTTTNFSTREELAERLGVVILPPRQKRRYGGFW</sequence>
<protein>
    <submittedName>
        <fullName evidence="8">Membrane protein DedA, SNARE-associated domain</fullName>
    </submittedName>
</protein>
<evidence type="ECO:0000256" key="3">
    <source>
        <dbReference type="ARBA" id="ARBA00022692"/>
    </source>
</evidence>
<evidence type="ECO:0000256" key="4">
    <source>
        <dbReference type="ARBA" id="ARBA00022989"/>
    </source>
</evidence>
<dbReference type="InterPro" id="IPR051311">
    <property type="entry name" value="DedA_domain"/>
</dbReference>
<dbReference type="EMBL" id="FOZL01000001">
    <property type="protein sequence ID" value="SFS15275.1"/>
    <property type="molecule type" value="Genomic_DNA"/>
</dbReference>
<evidence type="ECO:0000256" key="5">
    <source>
        <dbReference type="ARBA" id="ARBA00023136"/>
    </source>
</evidence>
<feature type="transmembrane region" description="Helical" evidence="6">
    <location>
        <begin position="46"/>
        <end position="68"/>
    </location>
</feature>
<evidence type="ECO:0000256" key="6">
    <source>
        <dbReference type="SAM" id="Phobius"/>
    </source>
</evidence>
<dbReference type="PROSITE" id="PS50206">
    <property type="entry name" value="RHODANESE_3"/>
    <property type="match status" value="1"/>
</dbReference>
<reference evidence="8 9" key="1">
    <citation type="submission" date="2016-10" db="EMBL/GenBank/DDBJ databases">
        <authorList>
            <person name="de Groot N.N."/>
        </authorList>
    </citation>
    <scope>NUCLEOTIDE SEQUENCE [LARGE SCALE GENOMIC DNA]</scope>
    <source>
        <strain evidence="8 9">DSM 21001</strain>
    </source>
</reference>
<dbReference type="AlphaFoldDB" id="A0A1I6MHS8"/>
<keyword evidence="9" id="KW-1185">Reference proteome</keyword>
<dbReference type="Proteomes" id="UP000199024">
    <property type="component" value="Unassembled WGS sequence"/>
</dbReference>
<dbReference type="InterPro" id="IPR036873">
    <property type="entry name" value="Rhodanese-like_dom_sf"/>
</dbReference>
<keyword evidence="4 6" id="KW-1133">Transmembrane helix</keyword>
<proteinExistence type="predicted"/>
<dbReference type="InterPro" id="IPR032816">
    <property type="entry name" value="VTT_dom"/>
</dbReference>
<evidence type="ECO:0000313" key="9">
    <source>
        <dbReference type="Proteomes" id="UP000199024"/>
    </source>
</evidence>
<evidence type="ECO:0000313" key="8">
    <source>
        <dbReference type="EMBL" id="SFS15275.1"/>
    </source>
</evidence>
<evidence type="ECO:0000256" key="1">
    <source>
        <dbReference type="ARBA" id="ARBA00004651"/>
    </source>
</evidence>
<evidence type="ECO:0000256" key="2">
    <source>
        <dbReference type="ARBA" id="ARBA00022475"/>
    </source>
</evidence>
<dbReference type="PANTHER" id="PTHR42709">
    <property type="entry name" value="ALKALINE PHOSPHATASE LIKE PROTEIN"/>
    <property type="match status" value="1"/>
</dbReference>
<dbReference type="OrthoDB" id="113798at2"/>
<dbReference type="InterPro" id="IPR001763">
    <property type="entry name" value="Rhodanese-like_dom"/>
</dbReference>
<comment type="subcellular location">
    <subcellularLocation>
        <location evidence="1">Cell membrane</location>
        <topology evidence="1">Multi-pass membrane protein</topology>
    </subcellularLocation>
</comment>
<name>A0A1I6MHS8_9BACT</name>
<dbReference type="Pfam" id="PF09335">
    <property type="entry name" value="VTT_dom"/>
    <property type="match status" value="1"/>
</dbReference>
<keyword evidence="2" id="KW-1003">Cell membrane</keyword>
<keyword evidence="5 6" id="KW-0472">Membrane</keyword>
<dbReference type="Gene3D" id="3.40.250.10">
    <property type="entry name" value="Rhodanese-like domain"/>
    <property type="match status" value="1"/>
</dbReference>
<dbReference type="SMART" id="SM00450">
    <property type="entry name" value="RHOD"/>
    <property type="match status" value="1"/>
</dbReference>
<feature type="transmembrane region" description="Helical" evidence="6">
    <location>
        <begin position="139"/>
        <end position="157"/>
    </location>
</feature>
<dbReference type="PANTHER" id="PTHR42709:SF6">
    <property type="entry name" value="UNDECAPRENYL PHOSPHATE TRANSPORTER A"/>
    <property type="match status" value="1"/>
</dbReference>
<dbReference type="SUPFAM" id="SSF52821">
    <property type="entry name" value="Rhodanese/Cell cycle control phosphatase"/>
    <property type="match status" value="1"/>
</dbReference>
<dbReference type="STRING" id="474950.SAMN05421771_2678"/>
<dbReference type="GO" id="GO:0005886">
    <property type="term" value="C:plasma membrane"/>
    <property type="evidence" value="ECO:0007669"/>
    <property type="project" value="UniProtKB-SubCell"/>
</dbReference>
<accession>A0A1I6MHS8</accession>
<feature type="domain" description="Rhodanese" evidence="7">
    <location>
        <begin position="228"/>
        <end position="308"/>
    </location>
</feature>
<evidence type="ECO:0000259" key="7">
    <source>
        <dbReference type="PROSITE" id="PS50206"/>
    </source>
</evidence>
<feature type="transmembrane region" description="Helical" evidence="6">
    <location>
        <begin position="169"/>
        <end position="190"/>
    </location>
</feature>
<gene>
    <name evidence="8" type="ORF">SAMN05421771_2678</name>
</gene>
<dbReference type="RefSeq" id="WP_089839580.1">
    <property type="nucleotide sequence ID" value="NZ_FOZL01000001.1"/>
</dbReference>
<keyword evidence="3 6" id="KW-0812">Transmembrane</keyword>
<feature type="transmembrane region" description="Helical" evidence="6">
    <location>
        <begin position="101"/>
        <end position="119"/>
    </location>
</feature>
<dbReference type="Pfam" id="PF00581">
    <property type="entry name" value="Rhodanese"/>
    <property type="match status" value="1"/>
</dbReference>
<organism evidence="8 9">
    <name type="scientific">Granulicella pectinivorans</name>
    <dbReference type="NCBI Taxonomy" id="474950"/>
    <lineage>
        <taxon>Bacteria</taxon>
        <taxon>Pseudomonadati</taxon>
        <taxon>Acidobacteriota</taxon>
        <taxon>Terriglobia</taxon>
        <taxon>Terriglobales</taxon>
        <taxon>Acidobacteriaceae</taxon>
        <taxon>Granulicella</taxon>
    </lineage>
</organism>